<dbReference type="InterPro" id="IPR050484">
    <property type="entry name" value="Transf_Hexapept/Carb_Anhydrase"/>
</dbReference>
<dbReference type="AlphaFoldDB" id="A0A3R7L6Y8"/>
<dbReference type="PANTHER" id="PTHR13061:SF40">
    <property type="match status" value="1"/>
</dbReference>
<dbReference type="EMBL" id="MKGL01000058">
    <property type="protein sequence ID" value="RNF08852.1"/>
    <property type="molecule type" value="Genomic_DNA"/>
</dbReference>
<organism evidence="1 2">
    <name type="scientific">Trypanosoma rangeli</name>
    <dbReference type="NCBI Taxonomy" id="5698"/>
    <lineage>
        <taxon>Eukaryota</taxon>
        <taxon>Discoba</taxon>
        <taxon>Euglenozoa</taxon>
        <taxon>Kinetoplastea</taxon>
        <taxon>Metakinetoplastina</taxon>
        <taxon>Trypanosomatida</taxon>
        <taxon>Trypanosomatidae</taxon>
        <taxon>Trypanosoma</taxon>
        <taxon>Herpetosoma</taxon>
    </lineage>
</organism>
<protein>
    <submittedName>
        <fullName evidence="1">Gamma carbonic dehydratase</fullName>
    </submittedName>
</protein>
<dbReference type="Gene3D" id="2.160.10.10">
    <property type="entry name" value="Hexapeptide repeat proteins"/>
    <property type="match status" value="1"/>
</dbReference>
<gene>
    <name evidence="1" type="ORF">TraAM80_02484</name>
</gene>
<dbReference type="RefSeq" id="XP_029240638.1">
    <property type="nucleotide sequence ID" value="XM_029379485.1"/>
</dbReference>
<evidence type="ECO:0000313" key="1">
    <source>
        <dbReference type="EMBL" id="RNF08852.1"/>
    </source>
</evidence>
<keyword evidence="2" id="KW-1185">Reference proteome</keyword>
<accession>A0A3R7L6Y8</accession>
<reference evidence="1 2" key="1">
    <citation type="journal article" date="2018" name="BMC Genomics">
        <title>Genomic comparison of Trypanosoma conorhini and Trypanosoma rangeli to Trypanosoma cruzi strains of high and low virulence.</title>
        <authorList>
            <person name="Bradwell K.R."/>
            <person name="Koparde V.N."/>
            <person name="Matveyev A.V."/>
            <person name="Serrano M.G."/>
            <person name="Alves J.M."/>
            <person name="Parikh H."/>
            <person name="Huang B."/>
            <person name="Lee V."/>
            <person name="Espinosa-Alvarez O."/>
            <person name="Ortiz P.A."/>
            <person name="Costa-Martins A.G."/>
            <person name="Teixeira M.M."/>
            <person name="Buck G.A."/>
        </authorList>
    </citation>
    <scope>NUCLEOTIDE SEQUENCE [LARGE SCALE GENOMIC DNA]</scope>
    <source>
        <strain evidence="1 2">AM80</strain>
    </source>
</reference>
<dbReference type="PANTHER" id="PTHR13061">
    <property type="entry name" value="DYNACTIN SUBUNIT P25"/>
    <property type="match status" value="1"/>
</dbReference>
<name>A0A3R7L6Y8_TRYRA</name>
<dbReference type="Proteomes" id="UP000283634">
    <property type="component" value="Unassembled WGS sequence"/>
</dbReference>
<dbReference type="InterPro" id="IPR011004">
    <property type="entry name" value="Trimer_LpxA-like_sf"/>
</dbReference>
<proteinExistence type="predicted"/>
<dbReference type="VEuPathDB" id="TriTrypDB:TRSC58_01102"/>
<comment type="caution">
    <text evidence="1">The sequence shown here is derived from an EMBL/GenBank/DDBJ whole genome shotgun (WGS) entry which is preliminary data.</text>
</comment>
<dbReference type="OrthoDB" id="25818at2759"/>
<sequence length="116" mass="12418">MDRASFLAQVRVGNGVYVGVGTTLECCNIGDGVYLGPGVSVALGAVVENGATVAAGSHVPKDTRIHAWELWPGNPAQKIAEVRQEQASEVAHIVHEQVKVAKEHVRAIHDHMHHTE</sequence>
<evidence type="ECO:0000313" key="2">
    <source>
        <dbReference type="Proteomes" id="UP000283634"/>
    </source>
</evidence>
<dbReference type="SUPFAM" id="SSF51161">
    <property type="entry name" value="Trimeric LpxA-like enzymes"/>
    <property type="match status" value="1"/>
</dbReference>
<dbReference type="GeneID" id="40326417"/>